<keyword evidence="1" id="KW-0596">Phosphopantetheine</keyword>
<organism evidence="7 8">
    <name type="scientific">Amycolatopsis minnesotensis</name>
    <dbReference type="NCBI Taxonomy" id="337894"/>
    <lineage>
        <taxon>Bacteria</taxon>
        <taxon>Bacillati</taxon>
        <taxon>Actinomycetota</taxon>
        <taxon>Actinomycetes</taxon>
        <taxon>Pseudonocardiales</taxon>
        <taxon>Pseudonocardiaceae</taxon>
        <taxon>Amycolatopsis</taxon>
    </lineage>
</organism>
<dbReference type="NCBIfam" id="TIGR02353">
    <property type="entry name" value="NRPS_term_dom"/>
    <property type="match status" value="1"/>
</dbReference>
<dbReference type="SUPFAM" id="SSF51161">
    <property type="entry name" value="Trimeric LpxA-like enzymes"/>
    <property type="match status" value="3"/>
</dbReference>
<dbReference type="InterPro" id="IPR006162">
    <property type="entry name" value="Ppantetheine_attach_site"/>
</dbReference>
<accession>A0ABP5CN96</accession>
<evidence type="ECO:0000313" key="8">
    <source>
        <dbReference type="Proteomes" id="UP001501116"/>
    </source>
</evidence>
<dbReference type="InterPro" id="IPR018357">
    <property type="entry name" value="Hexapep_transf_CS"/>
</dbReference>
<dbReference type="SUPFAM" id="SSF56801">
    <property type="entry name" value="Acetyl-CoA synthetase-like"/>
    <property type="match status" value="1"/>
</dbReference>
<dbReference type="EMBL" id="BAAANN010000015">
    <property type="protein sequence ID" value="GAA1964369.1"/>
    <property type="molecule type" value="Genomic_DNA"/>
</dbReference>
<dbReference type="InterPro" id="IPR025110">
    <property type="entry name" value="AMP-bd_C"/>
</dbReference>
<dbReference type="Pfam" id="PF00501">
    <property type="entry name" value="AMP-binding"/>
    <property type="match status" value="1"/>
</dbReference>
<dbReference type="InterPro" id="IPR000873">
    <property type="entry name" value="AMP-dep_synth/lig_dom"/>
</dbReference>
<feature type="transmembrane region" description="Helical" evidence="5">
    <location>
        <begin position="1136"/>
        <end position="1155"/>
    </location>
</feature>
<dbReference type="InterPro" id="IPR036736">
    <property type="entry name" value="ACP-like_sf"/>
</dbReference>
<dbReference type="PANTHER" id="PTHR45527">
    <property type="entry name" value="NONRIBOSOMAL PEPTIDE SYNTHETASE"/>
    <property type="match status" value="1"/>
</dbReference>
<evidence type="ECO:0000256" key="3">
    <source>
        <dbReference type="ARBA" id="ARBA00022679"/>
    </source>
</evidence>
<dbReference type="SUPFAM" id="SSF47336">
    <property type="entry name" value="ACP-like"/>
    <property type="match status" value="1"/>
</dbReference>
<dbReference type="PROSITE" id="PS00012">
    <property type="entry name" value="PHOSPHOPANTETHEINE"/>
    <property type="match status" value="1"/>
</dbReference>
<protein>
    <submittedName>
        <fullName evidence="7">Non-ribosomal peptide synthetase</fullName>
    </submittedName>
</protein>
<dbReference type="PANTHER" id="PTHR45527:SF1">
    <property type="entry name" value="FATTY ACID SYNTHASE"/>
    <property type="match status" value="1"/>
</dbReference>
<feature type="transmembrane region" description="Helical" evidence="5">
    <location>
        <begin position="689"/>
        <end position="718"/>
    </location>
</feature>
<dbReference type="Pfam" id="PF13193">
    <property type="entry name" value="AMP-binding_C"/>
    <property type="match status" value="1"/>
</dbReference>
<proteinExistence type="predicted"/>
<dbReference type="InterPro" id="IPR045851">
    <property type="entry name" value="AMP-bd_C_sf"/>
</dbReference>
<sequence>MTSLDSPGISTGAVPARTTAVLTTRQARVLPDYFEQTADLRQDAVAVVCGSAELGYRELDREANRLARLLRDRGVRPGDTVGILLPRSLHTYVAVLGVLKSGAAYVPIDPSFPEDRLAYMVSDAGLSDLVTTSESRERTRALDCPVLELDLAGEELAAHSGDRPGIAIDPESPCYVIYTSGSTGKPKGVVISHASIANFLRVATPIYGVTASDRVYQGMSISFDFHLEEMWPAWVAGATLIAGPNDARRFGNGLTDFLTEHGVTVLCSVPTLLTTVEDDPPSVRCLLVSGEAMPPDLVRRWSRPGRRILNCYGPTETTVSSSCTELLPNRPVTLGTPFPTYRFYVLDEDLCEVADGEAGEICIGGPGVGIGYLNRAELTAERFIPNPVARDRAEVPRVYRTGDLGTRTPDGEYEFLGRMDTQVKIRGYRIELGEIEQVIRDDSAVENAVVTMLDRDGVPDLVAYLTLRPHNGSDPGHARLRGRLHTTLRQRLPPYMIPSFVEVLDRFPLLAADKVDRSALPPPTSRPLGSVAGAHVPPEGPLETELAEACARILDQPEVSVEADFFCDLGGHSLTAARLVSRLRALPAMRGLAMEDVYAHPTLRGLAKYVETELAAASSTTDRTATGTPEPIRHSSLRVWACGLAQFVLLYGWLGLMSAPTLALLFFALDKVGAGLAPGTGATAAMDSLDLATVIPIWAGWFLVTTFALPVLGCRLVLAGVRPGWYPLWGLTYLRFWFHARIAALAPLPVLAGTPLMTPYLRLMGAKIGKRCQLATPMIGLPKFVEIGDDVSIGDRARIETYLVDGGRLRLAPVRIGDGAHVGTNTAVLAGADIGANASVGHQSLVHADLRVPSDEHWAGVPLRRLPAMPALLATMAERADTRPWRASIIAGYLAGSLLLLLLPTMLLIPSGAVLVIALNDGGIGFVVASAVLAGPLLVLVACALLIVGKRAVLPRVRPGLYSDRGAFGLRLWLSNRLLDQIVLQIRTVFCTLYAIPVLRALGLRMGKWCEVAVPTHLNVDLARFGDQCFLAAGVVIAPGVYHRGQVALNPAELGNRGFVGNVALVPGGAKMGDNSLLGVMSVPPEKPMDPETTWLGSPSFFLPRRQISAKFPEKLTYAPTPGLVASRLFLELFRVFMPSMLTALGTFAGLYAMAQLLAHVPLLAVAALLPAITLAVGLANTLVTAALKWLVMGRYRPRTEPYWGTWVRGTELITGLYEAVAVPQLVGNFTGTPWISPLVRLFGVRVGRRVWLNSVSFTEFDLVEIGDDAMIGQEADLQTHLFEDRVMKMSYSKAGASASVGSHAVVLYDAEASAGSFLDADSLVMKGETLPDASGWRGIPARPL</sequence>
<name>A0ABP5CN96_9PSEU</name>
<dbReference type="PROSITE" id="PS00455">
    <property type="entry name" value="AMP_BINDING"/>
    <property type="match status" value="1"/>
</dbReference>
<dbReference type="RefSeq" id="WP_344420674.1">
    <property type="nucleotide sequence ID" value="NZ_BAAANN010000015.1"/>
</dbReference>
<dbReference type="InterPro" id="IPR042099">
    <property type="entry name" value="ANL_N_sf"/>
</dbReference>
<dbReference type="PROSITE" id="PS00101">
    <property type="entry name" value="HEXAPEP_TRANSFERASES"/>
    <property type="match status" value="1"/>
</dbReference>
<dbReference type="CDD" id="cd05930">
    <property type="entry name" value="A_NRPS"/>
    <property type="match status" value="1"/>
</dbReference>
<keyword evidence="5" id="KW-0812">Transmembrane</keyword>
<keyword evidence="5" id="KW-0472">Membrane</keyword>
<dbReference type="NCBIfam" id="TIGR01733">
    <property type="entry name" value="AA-adenyl-dom"/>
    <property type="match status" value="1"/>
</dbReference>
<dbReference type="Gene3D" id="2.160.10.10">
    <property type="entry name" value="Hexapeptide repeat proteins"/>
    <property type="match status" value="2"/>
</dbReference>
<dbReference type="Gene3D" id="3.40.50.12780">
    <property type="entry name" value="N-terminal domain of ligase-like"/>
    <property type="match status" value="1"/>
</dbReference>
<dbReference type="Pfam" id="PF00550">
    <property type="entry name" value="PP-binding"/>
    <property type="match status" value="1"/>
</dbReference>
<evidence type="ECO:0000256" key="4">
    <source>
        <dbReference type="ARBA" id="ARBA00022737"/>
    </source>
</evidence>
<dbReference type="InterPro" id="IPR012728">
    <property type="entry name" value="Pls/PosA_C"/>
</dbReference>
<feature type="transmembrane region" description="Helical" evidence="5">
    <location>
        <begin position="648"/>
        <end position="669"/>
    </location>
</feature>
<gene>
    <name evidence="7" type="ORF">GCM10009754_40200</name>
</gene>
<dbReference type="InterPro" id="IPR010071">
    <property type="entry name" value="AA_adenyl_dom"/>
</dbReference>
<dbReference type="InterPro" id="IPR009081">
    <property type="entry name" value="PP-bd_ACP"/>
</dbReference>
<keyword evidence="4" id="KW-0677">Repeat</keyword>
<dbReference type="Proteomes" id="UP001501116">
    <property type="component" value="Unassembled WGS sequence"/>
</dbReference>
<comment type="caution">
    <text evidence="7">The sequence shown here is derived from an EMBL/GenBank/DDBJ whole genome shotgun (WGS) entry which is preliminary data.</text>
</comment>
<keyword evidence="3" id="KW-0808">Transferase</keyword>
<evidence type="ECO:0000259" key="6">
    <source>
        <dbReference type="PROSITE" id="PS50075"/>
    </source>
</evidence>
<dbReference type="InterPro" id="IPR020845">
    <property type="entry name" value="AMP-binding_CS"/>
</dbReference>
<reference evidence="8" key="1">
    <citation type="journal article" date="2019" name="Int. J. Syst. Evol. Microbiol.">
        <title>The Global Catalogue of Microorganisms (GCM) 10K type strain sequencing project: providing services to taxonomists for standard genome sequencing and annotation.</title>
        <authorList>
            <consortium name="The Broad Institute Genomics Platform"/>
            <consortium name="The Broad Institute Genome Sequencing Center for Infectious Disease"/>
            <person name="Wu L."/>
            <person name="Ma J."/>
        </authorList>
    </citation>
    <scope>NUCLEOTIDE SEQUENCE [LARGE SCALE GENOMIC DNA]</scope>
    <source>
        <strain evidence="8">JCM 14545</strain>
    </source>
</reference>
<feature type="transmembrane region" description="Helical" evidence="5">
    <location>
        <begin position="924"/>
        <end position="948"/>
    </location>
</feature>
<dbReference type="Gene3D" id="1.10.1200.10">
    <property type="entry name" value="ACP-like"/>
    <property type="match status" value="1"/>
</dbReference>
<evidence type="ECO:0000313" key="7">
    <source>
        <dbReference type="EMBL" id="GAA1964369.1"/>
    </source>
</evidence>
<evidence type="ECO:0000256" key="2">
    <source>
        <dbReference type="ARBA" id="ARBA00022553"/>
    </source>
</evidence>
<evidence type="ECO:0000256" key="5">
    <source>
        <dbReference type="SAM" id="Phobius"/>
    </source>
</evidence>
<dbReference type="InterPro" id="IPR011004">
    <property type="entry name" value="Trimer_LpxA-like_sf"/>
</dbReference>
<feature type="domain" description="Carrier" evidence="6">
    <location>
        <begin position="537"/>
        <end position="614"/>
    </location>
</feature>
<keyword evidence="5" id="KW-1133">Transmembrane helix</keyword>
<feature type="transmembrane region" description="Helical" evidence="5">
    <location>
        <begin position="893"/>
        <end position="918"/>
    </location>
</feature>
<evidence type="ECO:0000256" key="1">
    <source>
        <dbReference type="ARBA" id="ARBA00022450"/>
    </source>
</evidence>
<feature type="transmembrane region" description="Helical" evidence="5">
    <location>
        <begin position="738"/>
        <end position="761"/>
    </location>
</feature>
<dbReference type="Gene3D" id="3.30.300.30">
    <property type="match status" value="1"/>
</dbReference>
<dbReference type="PROSITE" id="PS50075">
    <property type="entry name" value="CARRIER"/>
    <property type="match status" value="1"/>
</dbReference>
<keyword evidence="8" id="KW-1185">Reference proteome</keyword>
<feature type="transmembrane region" description="Helical" evidence="5">
    <location>
        <begin position="1161"/>
        <end position="1188"/>
    </location>
</feature>
<keyword evidence="2" id="KW-0597">Phosphoprotein</keyword>